<feature type="compositionally biased region" description="Basic and acidic residues" evidence="1">
    <location>
        <begin position="367"/>
        <end position="382"/>
    </location>
</feature>
<comment type="caution">
    <text evidence="3">The sequence shown here is derived from an EMBL/GenBank/DDBJ whole genome shotgun (WGS) entry which is preliminary data.</text>
</comment>
<dbReference type="CDD" id="cd14232">
    <property type="entry name" value="GAT_LSB5"/>
    <property type="match status" value="1"/>
</dbReference>
<name>A0AAD4GJ91_BOLED</name>
<dbReference type="GO" id="GO:0051666">
    <property type="term" value="P:actin cortical patch localization"/>
    <property type="evidence" value="ECO:0007669"/>
    <property type="project" value="TreeGrafter"/>
</dbReference>
<dbReference type="AlphaFoldDB" id="A0AAD4GJ91"/>
<dbReference type="Gene3D" id="1.20.58.160">
    <property type="match status" value="1"/>
</dbReference>
<gene>
    <name evidence="3" type="ORF">L210DRAFT_3610345</name>
</gene>
<evidence type="ECO:0000256" key="1">
    <source>
        <dbReference type="SAM" id="MobiDB-lite"/>
    </source>
</evidence>
<sequence length="428" mass="47331">MSALRLAVSALNRDKPHSSITDWVEILTSPAYHDEAYDGLQSTGYFLISSVLSTADCTHYRPSEASRAIRKKIKHGDNHQQYRALVILKALMENGDHKFQTACVDDQLIDAIKHLASDPTADVKVRKKVRSIIASWSTQFKNDPSLSTIASLYKPPRTFHARSQSADANVLRPTPIDKDAAKKRAKQEKQDAKERARKAEEEARQRNRSRRPPFNFEAEKPQILTSIANASQASSNLVNAITLVNRDKESIIANARVQECLENTRAARKTIVRYIQLVENEEVIGTLIETNERVVSALEMYDDLSAPQRTQGPTSGMNVTPGVSERTLSADGEESNASGYVHPDLQDLSFGGLDNEQASLPPPIRPSARDASEAEWDQHRGSLSDFSDYESEEERHPSTAHLAGSSTGGRSGARVVDVEDPFADPFAD</sequence>
<dbReference type="EMBL" id="WHUW01000005">
    <property type="protein sequence ID" value="KAF8445740.1"/>
    <property type="molecule type" value="Genomic_DNA"/>
</dbReference>
<dbReference type="CDD" id="cd16980">
    <property type="entry name" value="VHS_Lsb5"/>
    <property type="match status" value="1"/>
</dbReference>
<dbReference type="SUPFAM" id="SSF89009">
    <property type="entry name" value="GAT-like domain"/>
    <property type="match status" value="1"/>
</dbReference>
<evidence type="ECO:0000259" key="2">
    <source>
        <dbReference type="PROSITE" id="PS50179"/>
    </source>
</evidence>
<dbReference type="GO" id="GO:0035091">
    <property type="term" value="F:phosphatidylinositol binding"/>
    <property type="evidence" value="ECO:0007669"/>
    <property type="project" value="InterPro"/>
</dbReference>
<dbReference type="InterPro" id="IPR038425">
    <property type="entry name" value="GAT_sf"/>
</dbReference>
<dbReference type="Proteomes" id="UP001194468">
    <property type="component" value="Unassembled WGS sequence"/>
</dbReference>
<reference evidence="3" key="2">
    <citation type="journal article" date="2020" name="Nat. Commun.">
        <title>Large-scale genome sequencing of mycorrhizal fungi provides insights into the early evolution of symbiotic traits.</title>
        <authorList>
            <person name="Miyauchi S."/>
            <person name="Kiss E."/>
            <person name="Kuo A."/>
            <person name="Drula E."/>
            <person name="Kohler A."/>
            <person name="Sanchez-Garcia M."/>
            <person name="Morin E."/>
            <person name="Andreopoulos B."/>
            <person name="Barry K.W."/>
            <person name="Bonito G."/>
            <person name="Buee M."/>
            <person name="Carver A."/>
            <person name="Chen C."/>
            <person name="Cichocki N."/>
            <person name="Clum A."/>
            <person name="Culley D."/>
            <person name="Crous P.W."/>
            <person name="Fauchery L."/>
            <person name="Girlanda M."/>
            <person name="Hayes R.D."/>
            <person name="Keri Z."/>
            <person name="LaButti K."/>
            <person name="Lipzen A."/>
            <person name="Lombard V."/>
            <person name="Magnuson J."/>
            <person name="Maillard F."/>
            <person name="Murat C."/>
            <person name="Nolan M."/>
            <person name="Ohm R.A."/>
            <person name="Pangilinan J."/>
            <person name="Pereira M.F."/>
            <person name="Perotto S."/>
            <person name="Peter M."/>
            <person name="Pfister S."/>
            <person name="Riley R."/>
            <person name="Sitrit Y."/>
            <person name="Stielow J.B."/>
            <person name="Szollosi G."/>
            <person name="Zifcakova L."/>
            <person name="Stursova M."/>
            <person name="Spatafora J.W."/>
            <person name="Tedersoo L."/>
            <person name="Vaario L.M."/>
            <person name="Yamada A."/>
            <person name="Yan M."/>
            <person name="Wang P."/>
            <person name="Xu J."/>
            <person name="Bruns T."/>
            <person name="Baldrian P."/>
            <person name="Vilgalys R."/>
            <person name="Dunand C."/>
            <person name="Henrissat B."/>
            <person name="Grigoriev I.V."/>
            <person name="Hibbett D."/>
            <person name="Nagy L.G."/>
            <person name="Martin F.M."/>
        </authorList>
    </citation>
    <scope>NUCLEOTIDE SEQUENCE</scope>
    <source>
        <strain evidence="3">BED1</strain>
    </source>
</reference>
<feature type="compositionally biased region" description="Basic and acidic residues" evidence="1">
    <location>
        <begin position="175"/>
        <end position="205"/>
    </location>
</feature>
<dbReference type="InterPro" id="IPR008942">
    <property type="entry name" value="ENTH_VHS"/>
</dbReference>
<reference evidence="3" key="1">
    <citation type="submission" date="2019-10" db="EMBL/GenBank/DDBJ databases">
        <authorList>
            <consortium name="DOE Joint Genome Institute"/>
            <person name="Kuo A."/>
            <person name="Miyauchi S."/>
            <person name="Kiss E."/>
            <person name="Drula E."/>
            <person name="Kohler A."/>
            <person name="Sanchez-Garcia M."/>
            <person name="Andreopoulos B."/>
            <person name="Barry K.W."/>
            <person name="Bonito G."/>
            <person name="Buee M."/>
            <person name="Carver A."/>
            <person name="Chen C."/>
            <person name="Cichocki N."/>
            <person name="Clum A."/>
            <person name="Culley D."/>
            <person name="Crous P.W."/>
            <person name="Fauchery L."/>
            <person name="Girlanda M."/>
            <person name="Hayes R."/>
            <person name="Keri Z."/>
            <person name="LaButti K."/>
            <person name="Lipzen A."/>
            <person name="Lombard V."/>
            <person name="Magnuson J."/>
            <person name="Maillard F."/>
            <person name="Morin E."/>
            <person name="Murat C."/>
            <person name="Nolan M."/>
            <person name="Ohm R."/>
            <person name="Pangilinan J."/>
            <person name="Pereira M."/>
            <person name="Perotto S."/>
            <person name="Peter M."/>
            <person name="Riley R."/>
            <person name="Sitrit Y."/>
            <person name="Stielow B."/>
            <person name="Szollosi G."/>
            <person name="Zifcakova L."/>
            <person name="Stursova M."/>
            <person name="Spatafora J.W."/>
            <person name="Tedersoo L."/>
            <person name="Vaario L.-M."/>
            <person name="Yamada A."/>
            <person name="Yan M."/>
            <person name="Wang P."/>
            <person name="Xu J."/>
            <person name="Bruns T."/>
            <person name="Baldrian P."/>
            <person name="Vilgalys R."/>
            <person name="Henrissat B."/>
            <person name="Grigoriev I.V."/>
            <person name="Hibbett D."/>
            <person name="Nagy L.G."/>
            <person name="Martin F.M."/>
        </authorList>
    </citation>
    <scope>NUCLEOTIDE SEQUENCE</scope>
    <source>
        <strain evidence="3">BED1</strain>
    </source>
</reference>
<evidence type="ECO:0000313" key="4">
    <source>
        <dbReference type="Proteomes" id="UP001194468"/>
    </source>
</evidence>
<organism evidence="3 4">
    <name type="scientific">Boletus edulis BED1</name>
    <dbReference type="NCBI Taxonomy" id="1328754"/>
    <lineage>
        <taxon>Eukaryota</taxon>
        <taxon>Fungi</taxon>
        <taxon>Dikarya</taxon>
        <taxon>Basidiomycota</taxon>
        <taxon>Agaricomycotina</taxon>
        <taxon>Agaricomycetes</taxon>
        <taxon>Agaricomycetidae</taxon>
        <taxon>Boletales</taxon>
        <taxon>Boletineae</taxon>
        <taxon>Boletaceae</taxon>
        <taxon>Boletoideae</taxon>
        <taxon>Boletus</taxon>
    </lineage>
</organism>
<evidence type="ECO:0000313" key="3">
    <source>
        <dbReference type="EMBL" id="KAF8445740.1"/>
    </source>
</evidence>
<proteinExistence type="predicted"/>
<dbReference type="PANTHER" id="PTHR47789:SF1">
    <property type="entry name" value="LAS SEVENTEEN-BINDING PROTEIN 5"/>
    <property type="match status" value="1"/>
</dbReference>
<dbReference type="GO" id="GO:0043130">
    <property type="term" value="F:ubiquitin binding"/>
    <property type="evidence" value="ECO:0007669"/>
    <property type="project" value="InterPro"/>
</dbReference>
<dbReference type="Pfam" id="PF00790">
    <property type="entry name" value="VHS"/>
    <property type="match status" value="1"/>
</dbReference>
<dbReference type="InterPro" id="IPR002014">
    <property type="entry name" value="VHS_dom"/>
</dbReference>
<dbReference type="GO" id="GO:0006897">
    <property type="term" value="P:endocytosis"/>
    <property type="evidence" value="ECO:0007669"/>
    <property type="project" value="InterPro"/>
</dbReference>
<protein>
    <recommendedName>
        <fullName evidence="2">VHS domain-containing protein</fullName>
    </recommendedName>
</protein>
<feature type="compositionally biased region" description="Acidic residues" evidence="1">
    <location>
        <begin position="418"/>
        <end position="428"/>
    </location>
</feature>
<dbReference type="GO" id="GO:0007034">
    <property type="term" value="P:vacuolar transport"/>
    <property type="evidence" value="ECO:0007669"/>
    <property type="project" value="UniProtKB-ARBA"/>
</dbReference>
<dbReference type="SMART" id="SM00288">
    <property type="entry name" value="VHS"/>
    <property type="match status" value="1"/>
</dbReference>
<dbReference type="PANTHER" id="PTHR47789">
    <property type="entry name" value="LAS SEVENTEEN-BINDING PROTEIN 5"/>
    <property type="match status" value="1"/>
</dbReference>
<dbReference type="GO" id="GO:0030479">
    <property type="term" value="C:actin cortical patch"/>
    <property type="evidence" value="ECO:0007669"/>
    <property type="project" value="TreeGrafter"/>
</dbReference>
<dbReference type="SUPFAM" id="SSF48464">
    <property type="entry name" value="ENTH/VHS domain"/>
    <property type="match status" value="1"/>
</dbReference>
<dbReference type="Gene3D" id="1.25.40.90">
    <property type="match status" value="1"/>
</dbReference>
<keyword evidence="4" id="KW-1185">Reference proteome</keyword>
<feature type="compositionally biased region" description="Polar residues" evidence="1">
    <location>
        <begin position="307"/>
        <end position="318"/>
    </location>
</feature>
<dbReference type="InterPro" id="IPR044103">
    <property type="entry name" value="GAT_LSB5"/>
</dbReference>
<feature type="region of interest" description="Disordered" evidence="1">
    <location>
        <begin position="160"/>
        <end position="218"/>
    </location>
</feature>
<accession>A0AAD4GJ91</accession>
<dbReference type="PROSITE" id="PS50179">
    <property type="entry name" value="VHS"/>
    <property type="match status" value="1"/>
</dbReference>
<feature type="region of interest" description="Disordered" evidence="1">
    <location>
        <begin position="306"/>
        <end position="428"/>
    </location>
</feature>
<dbReference type="InterPro" id="IPR045007">
    <property type="entry name" value="LSB5"/>
</dbReference>
<dbReference type="GO" id="GO:0007015">
    <property type="term" value="P:actin filament organization"/>
    <property type="evidence" value="ECO:0007669"/>
    <property type="project" value="InterPro"/>
</dbReference>
<feature type="domain" description="VHS" evidence="2">
    <location>
        <begin position="48"/>
        <end position="154"/>
    </location>
</feature>